<sequence>MLASPSPPLSDGHRKTALLYLAVLGCLLSLFTSPSLSLDSGAAPSLSPRAAQTCRNYGVGGEELGACLAAARAAYDKANFRCAPEIAEGARCNQFCGDEGLTGGQVLECRAGCSEANGRERDCVLGVVKARMEAAGYSKP</sequence>
<keyword evidence="2" id="KW-1185">Reference proteome</keyword>
<name>A0ABQ6N5H1_9STRA</name>
<evidence type="ECO:0000313" key="2">
    <source>
        <dbReference type="Proteomes" id="UP001165060"/>
    </source>
</evidence>
<dbReference type="EMBL" id="BRYB01001001">
    <property type="protein sequence ID" value="GMI41423.1"/>
    <property type="molecule type" value="Genomic_DNA"/>
</dbReference>
<gene>
    <name evidence="1" type="ORF">TeGR_g8549</name>
</gene>
<comment type="caution">
    <text evidence="1">The sequence shown here is derived from an EMBL/GenBank/DDBJ whole genome shotgun (WGS) entry which is preliminary data.</text>
</comment>
<proteinExistence type="predicted"/>
<evidence type="ECO:0008006" key="3">
    <source>
        <dbReference type="Google" id="ProtNLM"/>
    </source>
</evidence>
<organism evidence="1 2">
    <name type="scientific">Tetraparma gracilis</name>
    <dbReference type="NCBI Taxonomy" id="2962635"/>
    <lineage>
        <taxon>Eukaryota</taxon>
        <taxon>Sar</taxon>
        <taxon>Stramenopiles</taxon>
        <taxon>Ochrophyta</taxon>
        <taxon>Bolidophyceae</taxon>
        <taxon>Parmales</taxon>
        <taxon>Triparmaceae</taxon>
        <taxon>Tetraparma</taxon>
    </lineage>
</organism>
<reference evidence="1 2" key="1">
    <citation type="journal article" date="2023" name="Commun. Biol.">
        <title>Genome analysis of Parmales, the sister group of diatoms, reveals the evolutionary specialization of diatoms from phago-mixotrophs to photoautotrophs.</title>
        <authorList>
            <person name="Ban H."/>
            <person name="Sato S."/>
            <person name="Yoshikawa S."/>
            <person name="Yamada K."/>
            <person name="Nakamura Y."/>
            <person name="Ichinomiya M."/>
            <person name="Sato N."/>
            <person name="Blanc-Mathieu R."/>
            <person name="Endo H."/>
            <person name="Kuwata A."/>
            <person name="Ogata H."/>
        </authorList>
    </citation>
    <scope>NUCLEOTIDE SEQUENCE [LARGE SCALE GENOMIC DNA]</scope>
</reference>
<evidence type="ECO:0000313" key="1">
    <source>
        <dbReference type="EMBL" id="GMI41423.1"/>
    </source>
</evidence>
<accession>A0ABQ6N5H1</accession>
<dbReference type="Proteomes" id="UP001165060">
    <property type="component" value="Unassembled WGS sequence"/>
</dbReference>
<protein>
    <recommendedName>
        <fullName evidence="3">WSC domain-containing protein</fullName>
    </recommendedName>
</protein>